<protein>
    <submittedName>
        <fullName evidence="1">Uncharacterized protein</fullName>
    </submittedName>
</protein>
<dbReference type="GeneID" id="105315212"/>
<reference evidence="2" key="1">
    <citation type="journal article" date="2010" name="Nature">
        <title>The Amphimedon queenslandica genome and the evolution of animal complexity.</title>
        <authorList>
            <person name="Srivastava M."/>
            <person name="Simakov O."/>
            <person name="Chapman J."/>
            <person name="Fahey B."/>
            <person name="Gauthier M.E."/>
            <person name="Mitros T."/>
            <person name="Richards G.S."/>
            <person name="Conaco C."/>
            <person name="Dacre M."/>
            <person name="Hellsten U."/>
            <person name="Larroux C."/>
            <person name="Putnam N.H."/>
            <person name="Stanke M."/>
            <person name="Adamska M."/>
            <person name="Darling A."/>
            <person name="Degnan S.M."/>
            <person name="Oakley T.H."/>
            <person name="Plachetzki D.C."/>
            <person name="Zhai Y."/>
            <person name="Adamski M."/>
            <person name="Calcino A."/>
            <person name="Cummins S.F."/>
            <person name="Goodstein D.M."/>
            <person name="Harris C."/>
            <person name="Jackson D.J."/>
            <person name="Leys S.P."/>
            <person name="Shu S."/>
            <person name="Woodcroft B.J."/>
            <person name="Vervoort M."/>
            <person name="Kosik K.S."/>
            <person name="Manning G."/>
            <person name="Degnan B.M."/>
            <person name="Rokhsar D.S."/>
        </authorList>
    </citation>
    <scope>NUCLEOTIDE SEQUENCE [LARGE SCALE GENOMIC DNA]</scope>
</reference>
<evidence type="ECO:0000313" key="2">
    <source>
        <dbReference type="Proteomes" id="UP000007879"/>
    </source>
</evidence>
<dbReference type="PANTHER" id="PTHR46481:SF9">
    <property type="entry name" value="ZINC FINGER BED DOMAIN-CONTAINING PROTEIN 1-LIKE"/>
    <property type="match status" value="1"/>
</dbReference>
<dbReference type="RefSeq" id="XP_011408070.1">
    <property type="nucleotide sequence ID" value="XM_011409768.1"/>
</dbReference>
<dbReference type="InterPro" id="IPR012337">
    <property type="entry name" value="RNaseH-like_sf"/>
</dbReference>
<dbReference type="PANTHER" id="PTHR46481">
    <property type="entry name" value="ZINC FINGER BED DOMAIN-CONTAINING PROTEIN 4"/>
    <property type="match status" value="1"/>
</dbReference>
<evidence type="ECO:0000313" key="1">
    <source>
        <dbReference type="EnsemblMetazoa" id="XP_011408070.1"/>
    </source>
</evidence>
<name>A0AAN0IRA3_AMPQE</name>
<reference evidence="1" key="2">
    <citation type="submission" date="2024-06" db="UniProtKB">
        <authorList>
            <consortium name="EnsemblMetazoa"/>
        </authorList>
    </citation>
    <scope>IDENTIFICATION</scope>
</reference>
<sequence length="244" mass="27352">MASSSSCSSSSSACSSINEIEMVGGTTLAEKKKTKSKAWIYFGLRVDENMQVIEASQHHPVYRKCGAVVRAKDGNTSNISQHLHDADLFATISTECHSGTCERTKTQLTLESSIVRPKLLCHYIQWKSKDFNTISKLDPRYDIPSKKLFSSQEILALYLRVRNDIIEQLKQVKYYAITTDLWTSGSCELYITLTVHYIDGEWSLELKCLDTVALFADHTGDNIANCVTDIIDIRLLEGLETLGN</sequence>
<organism evidence="1 2">
    <name type="scientific">Amphimedon queenslandica</name>
    <name type="common">Sponge</name>
    <dbReference type="NCBI Taxonomy" id="400682"/>
    <lineage>
        <taxon>Eukaryota</taxon>
        <taxon>Metazoa</taxon>
        <taxon>Porifera</taxon>
        <taxon>Demospongiae</taxon>
        <taxon>Heteroscleromorpha</taxon>
        <taxon>Haplosclerida</taxon>
        <taxon>Niphatidae</taxon>
        <taxon>Amphimedon</taxon>
    </lineage>
</organism>
<dbReference type="SUPFAM" id="SSF53098">
    <property type="entry name" value="Ribonuclease H-like"/>
    <property type="match status" value="1"/>
</dbReference>
<dbReference type="Proteomes" id="UP000007879">
    <property type="component" value="Unassembled WGS sequence"/>
</dbReference>
<keyword evidence="2" id="KW-1185">Reference proteome</keyword>
<dbReference type="KEGG" id="aqu:105315212"/>
<accession>A0AAN0IRA3</accession>
<dbReference type="AlphaFoldDB" id="A0AAN0IRA3"/>
<proteinExistence type="predicted"/>
<dbReference type="InterPro" id="IPR052035">
    <property type="entry name" value="ZnF_BED_domain_contain"/>
</dbReference>
<dbReference type="EnsemblMetazoa" id="XM_011409768.1">
    <property type="protein sequence ID" value="XP_011408070.1"/>
    <property type="gene ID" value="LOC105315212"/>
</dbReference>